<name>A0A167C0V9_9ASCO</name>
<dbReference type="GeneID" id="30035944"/>
<keyword evidence="3" id="KW-1185">Reference proteome</keyword>
<accession>A0A167C0V9</accession>
<evidence type="ECO:0000313" key="3">
    <source>
        <dbReference type="Proteomes" id="UP000189580"/>
    </source>
</evidence>
<evidence type="ECO:0000313" key="2">
    <source>
        <dbReference type="EMBL" id="ANB11079.1"/>
    </source>
</evidence>
<dbReference type="EMBL" id="CP014500">
    <property type="protein sequence ID" value="ANB11079.1"/>
    <property type="molecule type" value="Genomic_DNA"/>
</dbReference>
<dbReference type="InterPro" id="IPR035187">
    <property type="entry name" value="Mpm1"/>
</dbReference>
<feature type="region of interest" description="Disordered" evidence="1">
    <location>
        <begin position="219"/>
        <end position="251"/>
    </location>
</feature>
<organism evidence="2 3">
    <name type="scientific">Sugiyamaella lignohabitans</name>
    <dbReference type="NCBI Taxonomy" id="796027"/>
    <lineage>
        <taxon>Eukaryota</taxon>
        <taxon>Fungi</taxon>
        <taxon>Dikarya</taxon>
        <taxon>Ascomycota</taxon>
        <taxon>Saccharomycotina</taxon>
        <taxon>Dipodascomycetes</taxon>
        <taxon>Dipodascales</taxon>
        <taxon>Trichomonascaceae</taxon>
        <taxon>Sugiyamaella</taxon>
    </lineage>
</organism>
<dbReference type="KEGG" id="slb:AWJ20_3875"/>
<proteinExistence type="predicted"/>
<feature type="compositionally biased region" description="Polar residues" evidence="1">
    <location>
        <begin position="315"/>
        <end position="324"/>
    </location>
</feature>
<gene>
    <name evidence="2" type="primary">MPM1</name>
    <name evidence="2" type="ORF">AWJ20_3875</name>
</gene>
<dbReference type="RefSeq" id="XP_018733556.1">
    <property type="nucleotide sequence ID" value="XM_018880912.1"/>
</dbReference>
<dbReference type="Proteomes" id="UP000189580">
    <property type="component" value="Chromosome c"/>
</dbReference>
<evidence type="ECO:0000256" key="1">
    <source>
        <dbReference type="SAM" id="MobiDB-lite"/>
    </source>
</evidence>
<sequence length="340" mass="38069">MTKDDDNRPGVNSEKDDTAKAWSELSGTLDEVWDLTDRTFGRLTNLASVYGDKVQGALDDNWRNWLDADMIWRSSWKNDGSEGGNGSDDGENNESWHRRFHRVRDCRKDSKMWGYPVPSQRQYDKCIENNGTSVWSRDGVWRCLFPESNANPMAIANAKDVAASASASSGSSLENHQWFTDYSVYLDWRRAMRKAEAAKRESEWNRIKERKEKLFSFPSDSDIESSARSTSISSGNSSGNNGSTAVSATSSAAKQITESEAEDQGKNVISKSIVVESVWRDGKLQTRQVVKKWYDDNTVSVKETTNSNANSNSNPALTSGTSEDGLNHHSNDSKGGWFWK</sequence>
<dbReference type="Pfam" id="PF17234">
    <property type="entry name" value="MPM1"/>
    <property type="match status" value="1"/>
</dbReference>
<dbReference type="OrthoDB" id="4044171at2759"/>
<protein>
    <submittedName>
        <fullName evidence="2">Mpm1p</fullName>
    </submittedName>
</protein>
<reference evidence="2 3" key="1">
    <citation type="submission" date="2016-02" db="EMBL/GenBank/DDBJ databases">
        <title>Complete genome sequence and transcriptome regulation of the pentose utilising yeast Sugiyamaella lignohabitans.</title>
        <authorList>
            <person name="Bellasio M."/>
            <person name="Peymann A."/>
            <person name="Valli M."/>
            <person name="Sipitzky M."/>
            <person name="Graf A."/>
            <person name="Sauer M."/>
            <person name="Marx H."/>
            <person name="Mattanovich D."/>
        </authorList>
    </citation>
    <scope>NUCLEOTIDE SEQUENCE [LARGE SCALE GENOMIC DNA]</scope>
    <source>
        <strain evidence="2 3">CBS 10342</strain>
    </source>
</reference>
<feature type="compositionally biased region" description="Low complexity" evidence="1">
    <location>
        <begin position="224"/>
        <end position="251"/>
    </location>
</feature>
<dbReference type="AlphaFoldDB" id="A0A167C0V9"/>
<feature type="region of interest" description="Disordered" evidence="1">
    <location>
        <begin position="300"/>
        <end position="340"/>
    </location>
</feature>